<organism evidence="1 2">
    <name type="scientific">Meganyctiphanes norvegica</name>
    <name type="common">Northern krill</name>
    <name type="synonym">Thysanopoda norvegica</name>
    <dbReference type="NCBI Taxonomy" id="48144"/>
    <lineage>
        <taxon>Eukaryota</taxon>
        <taxon>Metazoa</taxon>
        <taxon>Ecdysozoa</taxon>
        <taxon>Arthropoda</taxon>
        <taxon>Crustacea</taxon>
        <taxon>Multicrustacea</taxon>
        <taxon>Malacostraca</taxon>
        <taxon>Eumalacostraca</taxon>
        <taxon>Eucarida</taxon>
        <taxon>Euphausiacea</taxon>
        <taxon>Euphausiidae</taxon>
        <taxon>Meganyctiphanes</taxon>
    </lineage>
</organism>
<dbReference type="AlphaFoldDB" id="A0AAV2QMS5"/>
<evidence type="ECO:0000313" key="2">
    <source>
        <dbReference type="Proteomes" id="UP001497623"/>
    </source>
</evidence>
<accession>A0AAV2QMS5</accession>
<evidence type="ECO:0000313" key="1">
    <source>
        <dbReference type="EMBL" id="CAL4087823.1"/>
    </source>
</evidence>
<protein>
    <submittedName>
        <fullName evidence="1">Uncharacterized protein</fullName>
    </submittedName>
</protein>
<comment type="caution">
    <text evidence="1">The sequence shown here is derived from an EMBL/GenBank/DDBJ whole genome shotgun (WGS) entry which is preliminary data.</text>
</comment>
<keyword evidence="2" id="KW-1185">Reference proteome</keyword>
<gene>
    <name evidence="1" type="ORF">MNOR_LOCUS13318</name>
</gene>
<dbReference type="PANTHER" id="PTHR10773:SF19">
    <property type="match status" value="1"/>
</dbReference>
<dbReference type="EMBL" id="CAXKWB010007584">
    <property type="protein sequence ID" value="CAL4087823.1"/>
    <property type="molecule type" value="Genomic_DNA"/>
</dbReference>
<reference evidence="1 2" key="1">
    <citation type="submission" date="2024-05" db="EMBL/GenBank/DDBJ databases">
        <authorList>
            <person name="Wallberg A."/>
        </authorList>
    </citation>
    <scope>NUCLEOTIDE SEQUENCE [LARGE SCALE GENOMIC DNA]</scope>
</reference>
<sequence length="346" mass="39630">MQASNQQKPSPSGPRKRKINIENWQRIVAKKALNSGKQYVSMHTGKTIPARKIGNPCTCKKRCFATVGEESITAIYTNFWASGDHNPQTAFIQIHVTEKPVVPHYTDNMTRIRKFMRQYWLKVGDNVVEVCKEAFGSILGISPSRIFRAVLKMTASGLIIPDMRGKHMNHRQVSQDKLQLAKDHIDSFSTVTSHCSKNNSPNVRYLEAGVKSKAHMYRLYQKWLHAHHPDMEPITQHCYDDLLTREYPNLKLSKSRSDTCKTSDRLNIQLKDDTVKVKVEPGIIYSNEDKGESTVNEVIIAGLGQDVEMVKEEIEIKEEQLYFQQAKLNIKDEIEIFEEHIHVNPS</sequence>
<dbReference type="PANTHER" id="PTHR10773">
    <property type="entry name" value="DNA-DIRECTED RNA POLYMERASES I, II, AND III SUBUNIT RPABC2"/>
    <property type="match status" value="1"/>
</dbReference>
<name>A0AAV2QMS5_MEGNR</name>
<dbReference type="Proteomes" id="UP001497623">
    <property type="component" value="Unassembled WGS sequence"/>
</dbReference>
<proteinExistence type="predicted"/>